<feature type="compositionally biased region" description="Acidic residues" evidence="1">
    <location>
        <begin position="119"/>
        <end position="128"/>
    </location>
</feature>
<keyword evidence="3" id="KW-1185">Reference proteome</keyword>
<reference evidence="2" key="1">
    <citation type="submission" date="2023-01" db="EMBL/GenBank/DDBJ databases">
        <title>Genome assembly of the deep-sea coral Lophelia pertusa.</title>
        <authorList>
            <person name="Herrera S."/>
            <person name="Cordes E."/>
        </authorList>
    </citation>
    <scope>NUCLEOTIDE SEQUENCE</scope>
    <source>
        <strain evidence="2">USNM1676648</strain>
        <tissue evidence="2">Polyp</tissue>
    </source>
</reference>
<proteinExistence type="predicted"/>
<dbReference type="Proteomes" id="UP001163046">
    <property type="component" value="Unassembled WGS sequence"/>
</dbReference>
<evidence type="ECO:0000313" key="2">
    <source>
        <dbReference type="EMBL" id="KAJ7382286.1"/>
    </source>
</evidence>
<comment type="caution">
    <text evidence="2">The sequence shown here is derived from an EMBL/GenBank/DDBJ whole genome shotgun (WGS) entry which is preliminary data.</text>
</comment>
<feature type="region of interest" description="Disordered" evidence="1">
    <location>
        <begin position="94"/>
        <end position="128"/>
    </location>
</feature>
<protein>
    <submittedName>
        <fullName evidence="2">Uncharacterized protein</fullName>
    </submittedName>
</protein>
<organism evidence="2 3">
    <name type="scientific">Desmophyllum pertusum</name>
    <dbReference type="NCBI Taxonomy" id="174260"/>
    <lineage>
        <taxon>Eukaryota</taxon>
        <taxon>Metazoa</taxon>
        <taxon>Cnidaria</taxon>
        <taxon>Anthozoa</taxon>
        <taxon>Hexacorallia</taxon>
        <taxon>Scleractinia</taxon>
        <taxon>Caryophylliina</taxon>
        <taxon>Caryophylliidae</taxon>
        <taxon>Desmophyllum</taxon>
    </lineage>
</organism>
<dbReference type="AlphaFoldDB" id="A0A9X0D0J5"/>
<dbReference type="EMBL" id="MU825930">
    <property type="protein sequence ID" value="KAJ7382286.1"/>
    <property type="molecule type" value="Genomic_DNA"/>
</dbReference>
<evidence type="ECO:0000313" key="3">
    <source>
        <dbReference type="Proteomes" id="UP001163046"/>
    </source>
</evidence>
<name>A0A9X0D0J5_9CNID</name>
<gene>
    <name evidence="2" type="ORF">OS493_036016</name>
</gene>
<evidence type="ECO:0000256" key="1">
    <source>
        <dbReference type="SAM" id="MobiDB-lite"/>
    </source>
</evidence>
<sequence length="128" mass="14379">MIYSKYTSQLGKDGFKNCYELVANRIRHHEHVYLRPKLKSSFFSFVSAMDDIESWLNVTEEDVTNAEAAAAQQAAEGDTLTTSEFDEFLADRAAAGGQRTGSVKSGVSRPRQRQMQMENEADDEMFGL</sequence>
<accession>A0A9X0D0J5</accession>